<comment type="caution">
    <text evidence="1">The sequence shown here is derived from an EMBL/GenBank/DDBJ whole genome shotgun (WGS) entry which is preliminary data.</text>
</comment>
<dbReference type="Proteomes" id="UP001159427">
    <property type="component" value="Unassembled WGS sequence"/>
</dbReference>
<evidence type="ECO:0000313" key="2">
    <source>
        <dbReference type="Proteomes" id="UP001159427"/>
    </source>
</evidence>
<dbReference type="PANTHER" id="PTHR33845">
    <property type="entry name" value="C2H2-TYPE DOMAIN-CONTAINING PROTEIN"/>
    <property type="match status" value="1"/>
</dbReference>
<protein>
    <submittedName>
        <fullName evidence="1">Uncharacterized protein</fullName>
    </submittedName>
</protein>
<dbReference type="PANTHER" id="PTHR33845:SF1">
    <property type="entry name" value="C2H2-TYPE DOMAIN-CONTAINING PROTEIN"/>
    <property type="match status" value="1"/>
</dbReference>
<reference evidence="1 2" key="1">
    <citation type="submission" date="2022-05" db="EMBL/GenBank/DDBJ databases">
        <authorList>
            <consortium name="Genoscope - CEA"/>
            <person name="William W."/>
        </authorList>
    </citation>
    <scope>NUCLEOTIDE SEQUENCE [LARGE SCALE GENOMIC DNA]</scope>
</reference>
<proteinExistence type="predicted"/>
<accession>A0ABN8MFA9</accession>
<organism evidence="1 2">
    <name type="scientific">Porites evermanni</name>
    <dbReference type="NCBI Taxonomy" id="104178"/>
    <lineage>
        <taxon>Eukaryota</taxon>
        <taxon>Metazoa</taxon>
        <taxon>Cnidaria</taxon>
        <taxon>Anthozoa</taxon>
        <taxon>Hexacorallia</taxon>
        <taxon>Scleractinia</taxon>
        <taxon>Fungiina</taxon>
        <taxon>Poritidae</taxon>
        <taxon>Porites</taxon>
    </lineage>
</organism>
<evidence type="ECO:0000313" key="1">
    <source>
        <dbReference type="EMBL" id="CAH3028348.1"/>
    </source>
</evidence>
<keyword evidence="2" id="KW-1185">Reference proteome</keyword>
<gene>
    <name evidence="1" type="ORF">PEVE_00033852</name>
</gene>
<feature type="non-terminal residue" evidence="1">
    <location>
        <position position="100"/>
    </location>
</feature>
<feature type="non-terminal residue" evidence="1">
    <location>
        <position position="1"/>
    </location>
</feature>
<dbReference type="EMBL" id="CALNXI010000506">
    <property type="protein sequence ID" value="CAH3028348.1"/>
    <property type="molecule type" value="Genomic_DNA"/>
</dbReference>
<sequence>IKVYQSHSSLQRHLDAGKHLLALERESTYDVIKKKWAKTCKSISGSYVEAAQPPTSAYIRLNLPPTADMGWALKKTKKSVHFTTKVRQFLREVFLQGEDT</sequence>
<name>A0ABN8MFA9_9CNID</name>